<dbReference type="Pfam" id="PF14223">
    <property type="entry name" value="Retrotran_gag_2"/>
    <property type="match status" value="1"/>
</dbReference>
<proteinExistence type="predicted"/>
<dbReference type="Pfam" id="PF13961">
    <property type="entry name" value="DUF4219"/>
    <property type="match status" value="1"/>
</dbReference>
<feature type="region of interest" description="Disordered" evidence="1">
    <location>
        <begin position="198"/>
        <end position="232"/>
    </location>
</feature>
<reference evidence="4" key="1">
    <citation type="journal article" date="2014" name="Science">
        <title>Ancient hybridizations among the ancestral genomes of bread wheat.</title>
        <authorList>
            <consortium name="International Wheat Genome Sequencing Consortium,"/>
            <person name="Marcussen T."/>
            <person name="Sandve S.R."/>
            <person name="Heier L."/>
            <person name="Spannagl M."/>
            <person name="Pfeifer M."/>
            <person name="Jakobsen K.S."/>
            <person name="Wulff B.B."/>
            <person name="Steuernagel B."/>
            <person name="Mayer K.F."/>
            <person name="Olsen O.A."/>
        </authorList>
    </citation>
    <scope>NUCLEOTIDE SEQUENCE [LARGE SCALE GENOMIC DNA]</scope>
    <source>
        <strain evidence="4">cv. AL8/78</strain>
    </source>
</reference>
<evidence type="ECO:0000313" key="4">
    <source>
        <dbReference type="Proteomes" id="UP000015105"/>
    </source>
</evidence>
<dbReference type="EnsemblPlants" id="AET1Gv20003500.1">
    <property type="protein sequence ID" value="AET1Gv20003500.1"/>
    <property type="gene ID" value="AET1Gv20003500"/>
</dbReference>
<evidence type="ECO:0000256" key="1">
    <source>
        <dbReference type="SAM" id="MobiDB-lite"/>
    </source>
</evidence>
<dbReference type="Gramene" id="AET1Gv20003500.1">
    <property type="protein sequence ID" value="AET1Gv20003500.1"/>
    <property type="gene ID" value="AET1Gv20003500"/>
</dbReference>
<dbReference type="Proteomes" id="UP000015105">
    <property type="component" value="Chromosome 1D"/>
</dbReference>
<dbReference type="STRING" id="200361.A0A452XI11"/>
<feature type="compositionally biased region" description="Basic and acidic residues" evidence="1">
    <location>
        <begin position="219"/>
        <end position="232"/>
    </location>
</feature>
<reference evidence="3" key="3">
    <citation type="journal article" date="2017" name="Nature">
        <title>Genome sequence of the progenitor of the wheat D genome Aegilops tauschii.</title>
        <authorList>
            <person name="Luo M.C."/>
            <person name="Gu Y.Q."/>
            <person name="Puiu D."/>
            <person name="Wang H."/>
            <person name="Twardziok S.O."/>
            <person name="Deal K.R."/>
            <person name="Huo N."/>
            <person name="Zhu T."/>
            <person name="Wang L."/>
            <person name="Wang Y."/>
            <person name="McGuire P.E."/>
            <person name="Liu S."/>
            <person name="Long H."/>
            <person name="Ramasamy R.K."/>
            <person name="Rodriguez J.C."/>
            <person name="Van S.L."/>
            <person name="Yuan L."/>
            <person name="Wang Z."/>
            <person name="Xia Z."/>
            <person name="Xiao L."/>
            <person name="Anderson O.D."/>
            <person name="Ouyang S."/>
            <person name="Liang Y."/>
            <person name="Zimin A.V."/>
            <person name="Pertea G."/>
            <person name="Qi P."/>
            <person name="Bennetzen J.L."/>
            <person name="Dai X."/>
            <person name="Dawson M.W."/>
            <person name="Muller H.G."/>
            <person name="Kugler K."/>
            <person name="Rivarola-Duarte L."/>
            <person name="Spannagl M."/>
            <person name="Mayer K.F.X."/>
            <person name="Lu F.H."/>
            <person name="Bevan M.W."/>
            <person name="Leroy P."/>
            <person name="Li P."/>
            <person name="You F.M."/>
            <person name="Sun Q."/>
            <person name="Liu Z."/>
            <person name="Lyons E."/>
            <person name="Wicker T."/>
            <person name="Salzberg S.L."/>
            <person name="Devos K.M."/>
            <person name="Dvorak J."/>
        </authorList>
    </citation>
    <scope>NUCLEOTIDE SEQUENCE [LARGE SCALE GENOMIC DNA]</scope>
    <source>
        <strain evidence="3">cv. AL8/78</strain>
    </source>
</reference>
<feature type="domain" description="DUF4219" evidence="2">
    <location>
        <begin position="21"/>
        <end position="46"/>
    </location>
</feature>
<dbReference type="InterPro" id="IPR025314">
    <property type="entry name" value="DUF4219"/>
</dbReference>
<organism evidence="3 4">
    <name type="scientific">Aegilops tauschii subsp. strangulata</name>
    <name type="common">Goatgrass</name>
    <dbReference type="NCBI Taxonomy" id="200361"/>
    <lineage>
        <taxon>Eukaryota</taxon>
        <taxon>Viridiplantae</taxon>
        <taxon>Streptophyta</taxon>
        <taxon>Embryophyta</taxon>
        <taxon>Tracheophyta</taxon>
        <taxon>Spermatophyta</taxon>
        <taxon>Magnoliopsida</taxon>
        <taxon>Liliopsida</taxon>
        <taxon>Poales</taxon>
        <taxon>Poaceae</taxon>
        <taxon>BOP clade</taxon>
        <taxon>Pooideae</taxon>
        <taxon>Triticodae</taxon>
        <taxon>Triticeae</taxon>
        <taxon>Triticinae</taxon>
        <taxon>Aegilops</taxon>
    </lineage>
</organism>
<dbReference type="PANTHER" id="PTHR35317">
    <property type="entry name" value="OS04G0629600 PROTEIN"/>
    <property type="match status" value="1"/>
</dbReference>
<evidence type="ECO:0000313" key="3">
    <source>
        <dbReference type="EnsemblPlants" id="AET1Gv20003500.1"/>
    </source>
</evidence>
<accession>A0A452XI11</accession>
<keyword evidence="4" id="KW-1185">Reference proteome</keyword>
<evidence type="ECO:0000259" key="2">
    <source>
        <dbReference type="Pfam" id="PF13961"/>
    </source>
</evidence>
<reference evidence="3" key="4">
    <citation type="submission" date="2019-03" db="UniProtKB">
        <authorList>
            <consortium name="EnsemblPlants"/>
        </authorList>
    </citation>
    <scope>IDENTIFICATION</scope>
</reference>
<reference evidence="3" key="5">
    <citation type="journal article" date="2021" name="G3 (Bethesda)">
        <title>Aegilops tauschii genome assembly Aet v5.0 features greater sequence contiguity and improved annotation.</title>
        <authorList>
            <person name="Wang L."/>
            <person name="Zhu T."/>
            <person name="Rodriguez J.C."/>
            <person name="Deal K.R."/>
            <person name="Dubcovsky J."/>
            <person name="McGuire P.E."/>
            <person name="Lux T."/>
            <person name="Spannagl M."/>
            <person name="Mayer K.F.X."/>
            <person name="Baldrich P."/>
            <person name="Meyers B.C."/>
            <person name="Huo N."/>
            <person name="Gu Y.Q."/>
            <person name="Zhou H."/>
            <person name="Devos K.M."/>
            <person name="Bennetzen J.L."/>
            <person name="Unver T."/>
            <person name="Budak H."/>
            <person name="Gulick P.J."/>
            <person name="Galiba G."/>
            <person name="Kalapos B."/>
            <person name="Nelson D.R."/>
            <person name="Li P."/>
            <person name="You F.M."/>
            <person name="Luo M.C."/>
            <person name="Dvorak J."/>
        </authorList>
    </citation>
    <scope>NUCLEOTIDE SEQUENCE [LARGE SCALE GENOMIC DNA]</scope>
    <source>
        <strain evidence="3">cv. AL8/78</strain>
    </source>
</reference>
<dbReference type="AlphaFoldDB" id="A0A452XI11"/>
<sequence length="232" mass="24870">MLIVPYGGGAGGSLPQSVLQLTGDNYTAWAIKVEANLDAAGLWEAVVVLEDAAAAVIAKKDKPARAYLLSALAENLLLQVASKKTAAEVWASLKARFVGADRVRAARLGTLRREFELLRMADAETLDDFAGRLGGMAACYAALGSTLEDVALVKKLLDSVPDRLYAAVAGIEQFCNVDMMAFEDALGPLKAFDERVRRRGQDGGGHGGDQLMFTSAQWRARERQRGGARNDD</sequence>
<protein>
    <recommendedName>
        <fullName evidence="2">DUF4219 domain-containing protein</fullName>
    </recommendedName>
</protein>
<name>A0A452XI11_AEGTS</name>
<reference evidence="4" key="2">
    <citation type="journal article" date="2017" name="Nat. Plants">
        <title>The Aegilops tauschii genome reveals multiple impacts of transposons.</title>
        <authorList>
            <person name="Zhao G."/>
            <person name="Zou C."/>
            <person name="Li K."/>
            <person name="Wang K."/>
            <person name="Li T."/>
            <person name="Gao L."/>
            <person name="Zhang X."/>
            <person name="Wang H."/>
            <person name="Yang Z."/>
            <person name="Liu X."/>
            <person name="Jiang W."/>
            <person name="Mao L."/>
            <person name="Kong X."/>
            <person name="Jiao Y."/>
            <person name="Jia J."/>
        </authorList>
    </citation>
    <scope>NUCLEOTIDE SEQUENCE [LARGE SCALE GENOMIC DNA]</scope>
    <source>
        <strain evidence="4">cv. AL8/78</strain>
    </source>
</reference>
<dbReference type="PANTHER" id="PTHR35317:SF38">
    <property type="entry name" value="RNA-DIRECTED DNA POLYMERASE"/>
    <property type="match status" value="1"/>
</dbReference>